<name>A0AAD7UWJ2_9FUNG</name>
<evidence type="ECO:0000313" key="2">
    <source>
        <dbReference type="Proteomes" id="UP001234581"/>
    </source>
</evidence>
<dbReference type="EMBL" id="JARTCD010000054">
    <property type="protein sequence ID" value="KAJ8654948.1"/>
    <property type="molecule type" value="Genomic_DNA"/>
</dbReference>
<dbReference type="GeneID" id="83216751"/>
<dbReference type="AlphaFoldDB" id="A0AAD7UWJ2"/>
<organism evidence="1 2">
    <name type="scientific">Lichtheimia ornata</name>
    <dbReference type="NCBI Taxonomy" id="688661"/>
    <lineage>
        <taxon>Eukaryota</taxon>
        <taxon>Fungi</taxon>
        <taxon>Fungi incertae sedis</taxon>
        <taxon>Mucoromycota</taxon>
        <taxon>Mucoromycotina</taxon>
        <taxon>Mucoromycetes</taxon>
        <taxon>Mucorales</taxon>
        <taxon>Lichtheimiaceae</taxon>
        <taxon>Lichtheimia</taxon>
    </lineage>
</organism>
<reference evidence="1 2" key="1">
    <citation type="submission" date="2023-03" db="EMBL/GenBank/DDBJ databases">
        <title>Genome sequence of Lichtheimia ornata CBS 291.66.</title>
        <authorList>
            <person name="Mohabir J.T."/>
            <person name="Shea T.P."/>
            <person name="Kurbessoian T."/>
            <person name="Berby B."/>
            <person name="Fontaine J."/>
            <person name="Livny J."/>
            <person name="Gnirke A."/>
            <person name="Stajich J.E."/>
            <person name="Cuomo C.A."/>
        </authorList>
    </citation>
    <scope>NUCLEOTIDE SEQUENCE [LARGE SCALE GENOMIC DNA]</scope>
    <source>
        <strain evidence="1">CBS 291.66</strain>
    </source>
</reference>
<accession>A0AAD7UWJ2</accession>
<evidence type="ECO:0000313" key="1">
    <source>
        <dbReference type="EMBL" id="KAJ8654948.1"/>
    </source>
</evidence>
<dbReference type="RefSeq" id="XP_058339862.1">
    <property type="nucleotide sequence ID" value="XM_058489337.1"/>
</dbReference>
<sequence length="68" mass="7560">MDNKPKALPLNLKIESNKDVSVSSAASFLDKFLHEGVAIHAANNTIAAQLHQLHQGLKEEKKRVRKET</sequence>
<comment type="caution">
    <text evidence="1">The sequence shown here is derived from an EMBL/GenBank/DDBJ whole genome shotgun (WGS) entry which is preliminary data.</text>
</comment>
<gene>
    <name evidence="1" type="ORF">O0I10_009344</name>
</gene>
<dbReference type="Proteomes" id="UP001234581">
    <property type="component" value="Unassembled WGS sequence"/>
</dbReference>
<proteinExistence type="predicted"/>
<keyword evidence="2" id="KW-1185">Reference proteome</keyword>
<protein>
    <submittedName>
        <fullName evidence="1">Uncharacterized protein</fullName>
    </submittedName>
</protein>